<evidence type="ECO:0000259" key="10">
    <source>
        <dbReference type="SMART" id="SM01368"/>
    </source>
</evidence>
<dbReference type="InterPro" id="IPR036915">
    <property type="entry name" value="Cyclin-like_sf"/>
</dbReference>
<evidence type="ECO:0000313" key="12">
    <source>
        <dbReference type="Proteomes" id="UP001244341"/>
    </source>
</evidence>
<organism evidence="11 12">
    <name type="scientific">Tetradesmus obliquus</name>
    <name type="common">Green alga</name>
    <name type="synonym">Acutodesmus obliquus</name>
    <dbReference type="NCBI Taxonomy" id="3088"/>
    <lineage>
        <taxon>Eukaryota</taxon>
        <taxon>Viridiplantae</taxon>
        <taxon>Chlorophyta</taxon>
        <taxon>core chlorophytes</taxon>
        <taxon>Chlorophyceae</taxon>
        <taxon>CS clade</taxon>
        <taxon>Sphaeropleales</taxon>
        <taxon>Scenedesmaceae</taxon>
        <taxon>Tetradesmus</taxon>
    </lineage>
</organism>
<dbReference type="Pfam" id="PF11934">
    <property type="entry name" value="DUF3452"/>
    <property type="match status" value="1"/>
</dbReference>
<dbReference type="Pfam" id="PF01857">
    <property type="entry name" value="RB_B"/>
    <property type="match status" value="1"/>
</dbReference>
<dbReference type="Gene3D" id="1.10.472.10">
    <property type="entry name" value="Cyclin-like"/>
    <property type="match status" value="2"/>
</dbReference>
<feature type="region of interest" description="Disordered" evidence="8">
    <location>
        <begin position="396"/>
        <end position="420"/>
    </location>
</feature>
<gene>
    <name evidence="11" type="ORF">OEZ85_014381</name>
</gene>
<feature type="compositionally biased region" description="Low complexity" evidence="8">
    <location>
        <begin position="665"/>
        <end position="675"/>
    </location>
</feature>
<evidence type="ECO:0000256" key="3">
    <source>
        <dbReference type="ARBA" id="ARBA00022491"/>
    </source>
</evidence>
<dbReference type="EMBL" id="CP126215">
    <property type="protein sequence ID" value="WIA17554.1"/>
    <property type="molecule type" value="Genomic_DNA"/>
</dbReference>
<keyword evidence="4" id="KW-0805">Transcription regulation</keyword>
<evidence type="ECO:0000256" key="7">
    <source>
        <dbReference type="ARBA" id="ARBA00023306"/>
    </source>
</evidence>
<sequence>MAAQQQIDLLSLLKDRLRGGDGQAARATAVYEACCRVLESESPSSASLSVESGEDVWRPCIVWLIKNIPGLLGEPEQQPADGARAGEPPAAGLPLSELLNASHTNLVSFFKELPVVLNKLKPTLLEQAGSAADNIEQQLRLREWQETLVSLQHISNKYKDLFWHVQRSCSSSQPQQPLLRAGWLAFLVVKAQLLPGFPDLVSCLELLVCVLALLLASTTYSEQQLAALQCGSPTAIEASGRFSLLKALCIEARVDYGKAKALMPQIEDAFWGSLGQAQLGWLPQPLPATLPHPQADKLETCCRLYVEGLTSKPQQLSELVLSLDEAYSKFLATQGEIDERDFLLHDFGGLASPRTLPGADNAAAAAALPHQAGGPGTLSSLAQAATHAAAAAAAGGAGSSNAAHSAQQHPSKPPLAPPAAANAAGAAAAAAARRPLSIGLQSPLPLMQLGHPGPATPISQAMGSVAWLKNTVKELALQPPSTVQRHMDAAGADAGRILSERVATAAAAVFLGGGVGAAAGAASRLGFPELQQGVAQERRDEGIKIYWHVLDTMLRAEESRAGLPAACSLLTRWPFHQCLLACCFELVAAAYRMGLLSFPAIPGKLGLKPFDLSKMIGPFVKAVPSLPRELKRHMFTVEEKILESLGWAPGSSFYRLARAAAGQQQQQQQEAFAPAEPEPPLPKAIGAPGSPLPPGGDASARAVLHDHCRKLLKLAAFRLVAVSHGLDFSPMEGEEVLAAVHEVLGHALYCHTHLFYGRHLDTLLLASLYGYCKVNRLHQITFREIISHYKRQAHARQEAFRSVALQRTDPGLVTQATGDIIAFYNAVRESVLLPFCRLR</sequence>
<evidence type="ECO:0000259" key="9">
    <source>
        <dbReference type="SMART" id="SM01367"/>
    </source>
</evidence>
<dbReference type="InterPro" id="IPR024599">
    <property type="entry name" value="RB_N"/>
</dbReference>
<evidence type="ECO:0000313" key="11">
    <source>
        <dbReference type="EMBL" id="WIA17554.1"/>
    </source>
</evidence>
<dbReference type="PANTHER" id="PTHR13742:SF17">
    <property type="entry name" value="RE32990P-RELATED"/>
    <property type="match status" value="1"/>
</dbReference>
<dbReference type="InterPro" id="IPR002719">
    <property type="entry name" value="RB_B"/>
</dbReference>
<evidence type="ECO:0000256" key="5">
    <source>
        <dbReference type="ARBA" id="ARBA00023163"/>
    </source>
</evidence>
<dbReference type="InterPro" id="IPR028309">
    <property type="entry name" value="RB_fam"/>
</dbReference>
<dbReference type="Pfam" id="PF01858">
    <property type="entry name" value="RB_A"/>
    <property type="match status" value="1"/>
</dbReference>
<dbReference type="SMART" id="SM01367">
    <property type="entry name" value="DUF3452"/>
    <property type="match status" value="1"/>
</dbReference>
<keyword evidence="12" id="KW-1185">Reference proteome</keyword>
<dbReference type="SUPFAM" id="SSF47954">
    <property type="entry name" value="Cyclin-like"/>
    <property type="match status" value="2"/>
</dbReference>
<reference evidence="11 12" key="1">
    <citation type="submission" date="2023-05" db="EMBL/GenBank/DDBJ databases">
        <title>A 100% complete, gapless, phased diploid assembly of the Scenedesmus obliquus UTEX 3031 genome.</title>
        <authorList>
            <person name="Biondi T.C."/>
            <person name="Hanschen E.R."/>
            <person name="Kwon T."/>
            <person name="Eng W."/>
            <person name="Kruse C.P.S."/>
            <person name="Koehler S.I."/>
            <person name="Kunde Y."/>
            <person name="Gleasner C.D."/>
            <person name="You Mak K.T."/>
            <person name="Polle J."/>
            <person name="Hovde B.T."/>
            <person name="Starkenburg S.R."/>
        </authorList>
    </citation>
    <scope>NUCLEOTIDE SEQUENCE [LARGE SCALE GENOMIC DNA]</scope>
    <source>
        <strain evidence="11 12">DOE0152z</strain>
    </source>
</reference>
<feature type="region of interest" description="Disordered" evidence="8">
    <location>
        <begin position="665"/>
        <end position="692"/>
    </location>
</feature>
<evidence type="ECO:0000256" key="1">
    <source>
        <dbReference type="ARBA" id="ARBA00004123"/>
    </source>
</evidence>
<proteinExistence type="inferred from homology"/>
<feature type="compositionally biased region" description="Low complexity" evidence="8">
    <location>
        <begin position="396"/>
        <end position="409"/>
    </location>
</feature>
<feature type="domain" description="Retinoblastoma-associated protein A-box" evidence="10">
    <location>
        <begin position="456"/>
        <end position="657"/>
    </location>
</feature>
<evidence type="ECO:0000256" key="6">
    <source>
        <dbReference type="ARBA" id="ARBA00023242"/>
    </source>
</evidence>
<evidence type="ECO:0000256" key="2">
    <source>
        <dbReference type="ARBA" id="ARBA00009475"/>
    </source>
</evidence>
<feature type="domain" description="Retinoblastoma-associated protein N-terminal" evidence="9">
    <location>
        <begin position="76"/>
        <end position="217"/>
    </location>
</feature>
<keyword evidence="6" id="KW-0539">Nucleus</keyword>
<evidence type="ECO:0008006" key="13">
    <source>
        <dbReference type="Google" id="ProtNLM"/>
    </source>
</evidence>
<name>A0ABY8U8Z3_TETOB</name>
<keyword evidence="3" id="KW-0678">Repressor</keyword>
<dbReference type="Proteomes" id="UP001244341">
    <property type="component" value="Chromosome 8b"/>
</dbReference>
<dbReference type="SMART" id="SM01368">
    <property type="entry name" value="RB_A"/>
    <property type="match status" value="1"/>
</dbReference>
<comment type="similarity">
    <text evidence="2">Belongs to the retinoblastoma protein (RB) family.</text>
</comment>
<accession>A0ABY8U8Z3</accession>
<evidence type="ECO:0000256" key="4">
    <source>
        <dbReference type="ARBA" id="ARBA00023015"/>
    </source>
</evidence>
<dbReference type="InterPro" id="IPR002720">
    <property type="entry name" value="RB_A"/>
</dbReference>
<dbReference type="Gene3D" id="1.10.472.140">
    <property type="match status" value="1"/>
</dbReference>
<comment type="subcellular location">
    <subcellularLocation>
        <location evidence="1">Nucleus</location>
    </subcellularLocation>
</comment>
<evidence type="ECO:0000256" key="8">
    <source>
        <dbReference type="SAM" id="MobiDB-lite"/>
    </source>
</evidence>
<dbReference type="PANTHER" id="PTHR13742">
    <property type="entry name" value="RETINOBLASTOMA-ASSOCIATED PROTEIN RB -RELATED"/>
    <property type="match status" value="1"/>
</dbReference>
<keyword evidence="5" id="KW-0804">Transcription</keyword>
<protein>
    <recommendedName>
        <fullName evidence="13">Retinoblastoma-associated protein A-box domain-containing protein</fullName>
    </recommendedName>
</protein>
<keyword evidence="7" id="KW-0131">Cell cycle</keyword>